<reference evidence="1 2" key="1">
    <citation type="submission" date="2016-07" db="EMBL/GenBank/DDBJ databases">
        <title>Genomic analysis of zinc-resistant bacterium Mucilaginibacter pedocola TBZ30.</title>
        <authorList>
            <person name="Huang J."/>
            <person name="Tang J."/>
        </authorList>
    </citation>
    <scope>NUCLEOTIDE SEQUENCE [LARGE SCALE GENOMIC DNA]</scope>
    <source>
        <strain evidence="1 2">TBZ30</strain>
    </source>
</reference>
<protein>
    <submittedName>
        <fullName evidence="1">Uncharacterized protein</fullName>
    </submittedName>
</protein>
<keyword evidence="2" id="KW-1185">Reference proteome</keyword>
<gene>
    <name evidence="1" type="ORF">BC343_11635</name>
</gene>
<evidence type="ECO:0000313" key="1">
    <source>
        <dbReference type="EMBL" id="OOQ58279.1"/>
    </source>
</evidence>
<dbReference type="RefSeq" id="WP_078350027.1">
    <property type="nucleotide sequence ID" value="NZ_MBTF01000034.1"/>
</dbReference>
<sequence>MITEILTPADVELFMKQLVAEGTNAHPDEDFHNYVIMETGLPCYTPQEADLRNRLMEQCFEVCEKNGLDVYSVMHEVFLIETGLDQYIPLPSQVQ</sequence>
<accession>A0A1S9PBH9</accession>
<name>A0A1S9PBH9_9SPHI</name>
<dbReference type="Proteomes" id="UP000189739">
    <property type="component" value="Unassembled WGS sequence"/>
</dbReference>
<organism evidence="1 2">
    <name type="scientific">Mucilaginibacter pedocola</name>
    <dbReference type="NCBI Taxonomy" id="1792845"/>
    <lineage>
        <taxon>Bacteria</taxon>
        <taxon>Pseudomonadati</taxon>
        <taxon>Bacteroidota</taxon>
        <taxon>Sphingobacteriia</taxon>
        <taxon>Sphingobacteriales</taxon>
        <taxon>Sphingobacteriaceae</taxon>
        <taxon>Mucilaginibacter</taxon>
    </lineage>
</organism>
<dbReference type="EMBL" id="MBTF01000034">
    <property type="protein sequence ID" value="OOQ58279.1"/>
    <property type="molecule type" value="Genomic_DNA"/>
</dbReference>
<evidence type="ECO:0000313" key="2">
    <source>
        <dbReference type="Proteomes" id="UP000189739"/>
    </source>
</evidence>
<dbReference type="AlphaFoldDB" id="A0A1S9PBH9"/>
<dbReference type="STRING" id="1792845.BC343_11635"/>
<proteinExistence type="predicted"/>
<comment type="caution">
    <text evidence="1">The sequence shown here is derived from an EMBL/GenBank/DDBJ whole genome shotgun (WGS) entry which is preliminary data.</text>
</comment>